<keyword evidence="3" id="KW-0804">Transcription</keyword>
<evidence type="ECO:0000259" key="4">
    <source>
        <dbReference type="PROSITE" id="PS50949"/>
    </source>
</evidence>
<evidence type="ECO:0000256" key="1">
    <source>
        <dbReference type="ARBA" id="ARBA00023015"/>
    </source>
</evidence>
<dbReference type="AlphaFoldDB" id="A0A0R1Y3J2"/>
<accession>A0A0R1Y3J2</accession>
<protein>
    <recommendedName>
        <fullName evidence="4">HTH gntR-type domain-containing protein</fullName>
    </recommendedName>
</protein>
<dbReference type="Proteomes" id="UP000051236">
    <property type="component" value="Unassembled WGS sequence"/>
</dbReference>
<dbReference type="PROSITE" id="PS50949">
    <property type="entry name" value="HTH_GNTR"/>
    <property type="match status" value="1"/>
</dbReference>
<evidence type="ECO:0000256" key="2">
    <source>
        <dbReference type="ARBA" id="ARBA00023125"/>
    </source>
</evidence>
<evidence type="ECO:0000313" key="6">
    <source>
        <dbReference type="Proteomes" id="UP000051236"/>
    </source>
</evidence>
<dbReference type="SMART" id="SM00345">
    <property type="entry name" value="HTH_GNTR"/>
    <property type="match status" value="1"/>
</dbReference>
<keyword evidence="6" id="KW-1185">Reference proteome</keyword>
<dbReference type="PRINTS" id="PR00035">
    <property type="entry name" value="HTHGNTR"/>
</dbReference>
<organism evidence="5 6">
    <name type="scientific">Agrilactobacillus composti DSM 18527 = JCM 14202</name>
    <dbReference type="NCBI Taxonomy" id="1423734"/>
    <lineage>
        <taxon>Bacteria</taxon>
        <taxon>Bacillati</taxon>
        <taxon>Bacillota</taxon>
        <taxon>Bacilli</taxon>
        <taxon>Lactobacillales</taxon>
        <taxon>Lactobacillaceae</taxon>
        <taxon>Agrilactobacillus</taxon>
    </lineage>
</organism>
<dbReference type="Gene3D" id="1.10.10.10">
    <property type="entry name" value="Winged helix-like DNA-binding domain superfamily/Winged helix DNA-binding domain"/>
    <property type="match status" value="1"/>
</dbReference>
<evidence type="ECO:0000313" key="5">
    <source>
        <dbReference type="EMBL" id="KRM36573.1"/>
    </source>
</evidence>
<sequence length="335" mass="36850">MNLMKKSLYQIIIDDLSQAIASGQLPVNAKVPTEQELAQQYQVSRITSKRALNDLEQAGLIYRKQGSGSFVADQKTKAASSTTAPAGPLVYCVLPDGDNTLNNTLVTQLLLAFAAAKLSANIILPETLATLLPRLTPQTYLILLGDTFKDDLIYQLYEMDISYFKIGTSPNALDYPQITLTAELALQNMLNEFDESVQQLIYIQAAPPLSPYADATLKINLLKAVKQHQAIAKFKLQLTSATQFDSKNPPAATKFIVSDFNLLLQLLTSPLDLDDLYFIAPSLTPEQVQFVQTQHIHCYACPLSEVLINCTKLLSAIQKDATINQNLIVNAQSLS</sequence>
<dbReference type="InterPro" id="IPR050679">
    <property type="entry name" value="Bact_HTH_transcr_reg"/>
</dbReference>
<dbReference type="STRING" id="1423734.FC83_GL002445"/>
<dbReference type="FunFam" id="1.10.10.10:FF:000079">
    <property type="entry name" value="GntR family transcriptional regulator"/>
    <property type="match status" value="1"/>
</dbReference>
<dbReference type="PANTHER" id="PTHR44846">
    <property type="entry name" value="MANNOSYL-D-GLYCERATE TRANSPORT/METABOLISM SYSTEM REPRESSOR MNGR-RELATED"/>
    <property type="match status" value="1"/>
</dbReference>
<proteinExistence type="predicted"/>
<dbReference type="SUPFAM" id="SSF46785">
    <property type="entry name" value="Winged helix' DNA-binding domain"/>
    <property type="match status" value="1"/>
</dbReference>
<reference evidence="5 6" key="1">
    <citation type="journal article" date="2015" name="Genome Announc.">
        <title>Expanding the biotechnology potential of lactobacilli through comparative genomics of 213 strains and associated genera.</title>
        <authorList>
            <person name="Sun Z."/>
            <person name="Harris H.M."/>
            <person name="McCann A."/>
            <person name="Guo C."/>
            <person name="Argimon S."/>
            <person name="Zhang W."/>
            <person name="Yang X."/>
            <person name="Jeffery I.B."/>
            <person name="Cooney J.C."/>
            <person name="Kagawa T.F."/>
            <person name="Liu W."/>
            <person name="Song Y."/>
            <person name="Salvetti E."/>
            <person name="Wrobel A."/>
            <person name="Rasinkangas P."/>
            <person name="Parkhill J."/>
            <person name="Rea M.C."/>
            <person name="O'Sullivan O."/>
            <person name="Ritari J."/>
            <person name="Douillard F.P."/>
            <person name="Paul Ross R."/>
            <person name="Yang R."/>
            <person name="Briner A.E."/>
            <person name="Felis G.E."/>
            <person name="de Vos W.M."/>
            <person name="Barrangou R."/>
            <person name="Klaenhammer T.R."/>
            <person name="Caufield P.W."/>
            <person name="Cui Y."/>
            <person name="Zhang H."/>
            <person name="O'Toole P.W."/>
        </authorList>
    </citation>
    <scope>NUCLEOTIDE SEQUENCE [LARGE SCALE GENOMIC DNA]</scope>
    <source>
        <strain evidence="5 6">DSM 18527</strain>
    </source>
</reference>
<dbReference type="GO" id="GO:0003700">
    <property type="term" value="F:DNA-binding transcription factor activity"/>
    <property type="evidence" value="ECO:0007669"/>
    <property type="project" value="InterPro"/>
</dbReference>
<keyword evidence="1" id="KW-0805">Transcription regulation</keyword>
<dbReference type="InterPro" id="IPR000524">
    <property type="entry name" value="Tscrpt_reg_HTH_GntR"/>
</dbReference>
<dbReference type="Pfam" id="PF00392">
    <property type="entry name" value="GntR"/>
    <property type="match status" value="1"/>
</dbReference>
<feature type="domain" description="HTH gntR-type" evidence="4">
    <location>
        <begin position="6"/>
        <end position="74"/>
    </location>
</feature>
<dbReference type="PATRIC" id="fig|1423734.3.peg.2479"/>
<dbReference type="GO" id="GO:0003677">
    <property type="term" value="F:DNA binding"/>
    <property type="evidence" value="ECO:0007669"/>
    <property type="project" value="UniProtKB-KW"/>
</dbReference>
<keyword evidence="2" id="KW-0238">DNA-binding</keyword>
<dbReference type="CDD" id="cd07377">
    <property type="entry name" value="WHTH_GntR"/>
    <property type="match status" value="1"/>
</dbReference>
<gene>
    <name evidence="5" type="ORF">FC83_GL002445</name>
</gene>
<dbReference type="InterPro" id="IPR036388">
    <property type="entry name" value="WH-like_DNA-bd_sf"/>
</dbReference>
<evidence type="ECO:0000256" key="3">
    <source>
        <dbReference type="ARBA" id="ARBA00023163"/>
    </source>
</evidence>
<name>A0A0R1Y3J2_9LACO</name>
<dbReference type="EMBL" id="AZGA01000002">
    <property type="protein sequence ID" value="KRM36573.1"/>
    <property type="molecule type" value="Genomic_DNA"/>
</dbReference>
<dbReference type="InterPro" id="IPR036390">
    <property type="entry name" value="WH_DNA-bd_sf"/>
</dbReference>
<comment type="caution">
    <text evidence="5">The sequence shown here is derived from an EMBL/GenBank/DDBJ whole genome shotgun (WGS) entry which is preliminary data.</text>
</comment>
<dbReference type="eggNOG" id="COG1609">
    <property type="taxonomic scope" value="Bacteria"/>
</dbReference>